<reference evidence="5 6" key="1">
    <citation type="journal article" date="2017" name="Mol. Ecol.">
        <title>Comparative and population genomic landscape of Phellinus noxius: A hypervariable fungus causing root rot in trees.</title>
        <authorList>
            <person name="Chung C.L."/>
            <person name="Lee T.J."/>
            <person name="Akiba M."/>
            <person name="Lee H.H."/>
            <person name="Kuo T.H."/>
            <person name="Liu D."/>
            <person name="Ke H.M."/>
            <person name="Yokoi T."/>
            <person name="Roa M.B."/>
            <person name="Lu M.J."/>
            <person name="Chang Y.Y."/>
            <person name="Ann P.J."/>
            <person name="Tsai J.N."/>
            <person name="Chen C.Y."/>
            <person name="Tzean S.S."/>
            <person name="Ota Y."/>
            <person name="Hattori T."/>
            <person name="Sahashi N."/>
            <person name="Liou R.F."/>
            <person name="Kikuchi T."/>
            <person name="Tsai I.J."/>
        </authorList>
    </citation>
    <scope>NUCLEOTIDE SEQUENCE [LARGE SCALE GENOMIC DNA]</scope>
    <source>
        <strain evidence="5 6">FFPRI411160</strain>
    </source>
</reference>
<dbReference type="InParanoid" id="A0A286UKP5"/>
<dbReference type="InterPro" id="IPR056884">
    <property type="entry name" value="NPHP3-like_N"/>
</dbReference>
<dbReference type="InterPro" id="IPR001680">
    <property type="entry name" value="WD40_rpt"/>
</dbReference>
<sequence length="1563" mass="174686">MTSPKSMYYSIQVLKSDATSLWKKRWRSKILQFISTKDNLPSLLVELAFGDISQKTSVIRDTSSTWNQSFPLLASKSSDKLFIRIHHDTHISKSVIIGYGDITLDELLSRDGGREVSIPLRPSSNPKDKPLGTLSVCIKISNAEDCAKLALSNLIIDCGETNDKSEHKIENIDAMIGDAEIVMKSNLPRLLQYAVPSLDVLLNVVECITDAHPYLKLAWGITAALYEVVRRQMKFDEQVKRLVNDVVMAFYIAKDIPHIHRQIESLSHLATELVDFLIECCIRIRAYSLRSFIGRVLKPGEKSEIEECEWTIKKLKKDIDSAFSRQDAIINSRRADDGLLRKLEDVLKPVYLSGNDRPLCLENTRVSIRKEIDDWVQSTTSPNVFLLLGAAGSGKSTISTTIAEEYRRNDSLGCHLFFLRGKSDPMTVIRTIVYKLAVYNQTIAECIEDASKNKGELISATLDSQFDTLLSAPLHQSHIESKPILIILDALDECGSHQARATLIRVLRDKLPSLPTNYRFLITSRPEVDIFPLFQSPQSKIVRLEEYDSKGDVREYIHTNLIELQQGEMISFEDEEEMEKMGSALGEAANGLFIWASTAIQMIKDNIGDCQSTLEELASTKSLSLDHLYSVALRNALNWDDQKKELFSDVFGLILFGKEQMTDDVIDEILGTKKGKTGRMLSCLRALVIYQRGKPIRLHHTSFYDYLTNIKNSKEGWFINATESKRKIAEQCFIGMDRMLHFNMCHLDSSYVANKDIIDLEERVQRYIPPFLQYICCNWSNHLRDVPYSNGLRDSLRGFTYNHLLFWLEVMSLTKTLDSRGGRILTRAISWLGDHDSELSMFLTDLHRQITIFFIPISFSSPHIYMSLLPLSEVDSIFSRHYSKYCGTLSNIEYYGSKLRSACLKQIEGHREIIYSVSFSPDGTQVVSGSEDETICVWDAASGRLILGPIECDSGVVSVRFSPDGSFIASGLKDGSIKLWDSGDGEPLGALFGRGAYTIASIQFSRDGYYIVSGSWDGTIRIWDVGHRELHTEIPDAHSGSVLSVSISNDGHYIASSSSDEIIFIWDTLNTPITSIVLQGHTNHVNSFAFAPDGNTAVSGSNDGTIRIWNTSNGELVYEIPQFGTEVVLSVEYSPDGNHILSGYSIGMIRMWNTSDFSESPRLFQGHTSGVFDLSFASNGSRFISGSQDRTIRVWDVMGGMAVNESSHRNTNKVISISISPDGQFIASGMIDGTVCIYNARSGNIVLGPLKGHTDFVHSVAFSLDGKLVASGSIDKQVRLWNMEGDSDILVGPSDSVLSVAFSPNGLNIAAGSGDSFIYVWNMESKRLCFDPVRGHIRCIRTIGYSTDGTKLISGSDDHTIRIWDAVSGNMIGSCFEGHASTIWSAIYSLDDTQIVSGSLDGTILIWSAETGEIHKEIKEHSNMVNSLAFSPDGTRFLSGSDDQTIRIWDAISGESICEPYVGHSGIVESVRYFPDGNRFASGSTDGTIRIWTTPKEELGWHMREDGWIVGKNKELLIWIPNELRRTVIMPTCSLVINCPFKTKLDFSGHFEGRNWTYFIPFI</sequence>
<feature type="repeat" description="WD" evidence="3">
    <location>
        <begin position="1461"/>
        <end position="1492"/>
    </location>
</feature>
<dbReference type="InterPro" id="IPR015943">
    <property type="entry name" value="WD40/YVTN_repeat-like_dom_sf"/>
</dbReference>
<feature type="repeat" description="WD" evidence="3">
    <location>
        <begin position="1164"/>
        <end position="1205"/>
    </location>
</feature>
<organism evidence="5 6">
    <name type="scientific">Pyrrhoderma noxium</name>
    <dbReference type="NCBI Taxonomy" id="2282107"/>
    <lineage>
        <taxon>Eukaryota</taxon>
        <taxon>Fungi</taxon>
        <taxon>Dikarya</taxon>
        <taxon>Basidiomycota</taxon>
        <taxon>Agaricomycotina</taxon>
        <taxon>Agaricomycetes</taxon>
        <taxon>Hymenochaetales</taxon>
        <taxon>Hymenochaetaceae</taxon>
        <taxon>Pyrrhoderma</taxon>
    </lineage>
</organism>
<feature type="repeat" description="WD" evidence="3">
    <location>
        <begin position="1207"/>
        <end position="1248"/>
    </location>
</feature>
<dbReference type="Pfam" id="PF24883">
    <property type="entry name" value="NPHP3_N"/>
    <property type="match status" value="1"/>
</dbReference>
<dbReference type="PANTHER" id="PTHR19848:SF8">
    <property type="entry name" value="F-BOX AND WD REPEAT DOMAIN CONTAINING 7"/>
    <property type="match status" value="1"/>
</dbReference>
<dbReference type="PROSITE" id="PS00678">
    <property type="entry name" value="WD_REPEATS_1"/>
    <property type="match status" value="5"/>
</dbReference>
<dbReference type="Gene3D" id="3.40.50.300">
    <property type="entry name" value="P-loop containing nucleotide triphosphate hydrolases"/>
    <property type="match status" value="1"/>
</dbReference>
<feature type="repeat" description="WD" evidence="3">
    <location>
        <begin position="999"/>
        <end position="1025"/>
    </location>
</feature>
<feature type="repeat" description="WD" evidence="3">
    <location>
        <begin position="956"/>
        <end position="990"/>
    </location>
</feature>
<dbReference type="InterPro" id="IPR035892">
    <property type="entry name" value="C2_domain_sf"/>
</dbReference>
<dbReference type="PROSITE" id="PS50294">
    <property type="entry name" value="WD_REPEATS_REGION"/>
    <property type="match status" value="12"/>
</dbReference>
<proteinExistence type="predicted"/>
<comment type="caution">
    <text evidence="5">The sequence shown here is derived from an EMBL/GenBank/DDBJ whole genome shotgun (WGS) entry which is preliminary data.</text>
</comment>
<feature type="domain" description="NACHT" evidence="4">
    <location>
        <begin position="383"/>
        <end position="526"/>
    </location>
</feature>
<dbReference type="InterPro" id="IPR027417">
    <property type="entry name" value="P-loop_NTPase"/>
</dbReference>
<dbReference type="SUPFAM" id="SSF50978">
    <property type="entry name" value="WD40 repeat-like"/>
    <property type="match status" value="2"/>
</dbReference>
<dbReference type="CDD" id="cd00200">
    <property type="entry name" value="WD40"/>
    <property type="match status" value="2"/>
</dbReference>
<dbReference type="CDD" id="cd00030">
    <property type="entry name" value="C2"/>
    <property type="match status" value="1"/>
</dbReference>
<evidence type="ECO:0000256" key="2">
    <source>
        <dbReference type="ARBA" id="ARBA00022737"/>
    </source>
</evidence>
<accession>A0A286UKP5</accession>
<evidence type="ECO:0000313" key="5">
    <source>
        <dbReference type="EMBL" id="PAV20191.1"/>
    </source>
</evidence>
<keyword evidence="6" id="KW-1185">Reference proteome</keyword>
<dbReference type="EMBL" id="NBII01000004">
    <property type="protein sequence ID" value="PAV20191.1"/>
    <property type="molecule type" value="Genomic_DNA"/>
</dbReference>
<dbReference type="PRINTS" id="PR00320">
    <property type="entry name" value="GPROTEINBRPT"/>
</dbReference>
<feature type="repeat" description="WD" evidence="3">
    <location>
        <begin position="1128"/>
        <end position="1153"/>
    </location>
</feature>
<dbReference type="OrthoDB" id="2658414at2759"/>
<name>A0A286UKP5_9AGAM</name>
<dbReference type="SMART" id="SM00320">
    <property type="entry name" value="WD40"/>
    <property type="match status" value="14"/>
</dbReference>
<dbReference type="SUPFAM" id="SSF52540">
    <property type="entry name" value="P-loop containing nucleoside triphosphate hydrolases"/>
    <property type="match status" value="1"/>
</dbReference>
<dbReference type="PANTHER" id="PTHR19848">
    <property type="entry name" value="WD40 REPEAT PROTEIN"/>
    <property type="match status" value="1"/>
</dbReference>
<evidence type="ECO:0000313" key="6">
    <source>
        <dbReference type="Proteomes" id="UP000217199"/>
    </source>
</evidence>
<evidence type="ECO:0000256" key="1">
    <source>
        <dbReference type="ARBA" id="ARBA00022574"/>
    </source>
</evidence>
<dbReference type="PROSITE" id="PS50082">
    <property type="entry name" value="WD_REPEATS_2"/>
    <property type="match status" value="14"/>
</dbReference>
<dbReference type="Pfam" id="PF00400">
    <property type="entry name" value="WD40"/>
    <property type="match status" value="13"/>
</dbReference>
<dbReference type="SUPFAM" id="SSF49562">
    <property type="entry name" value="C2 domain (Calcium/lipid-binding domain, CaLB)"/>
    <property type="match status" value="1"/>
</dbReference>
<gene>
    <name evidence="5" type="ORF">PNOK_0512500</name>
</gene>
<feature type="repeat" description="WD" evidence="3">
    <location>
        <begin position="907"/>
        <end position="948"/>
    </location>
</feature>
<keyword evidence="1 3" id="KW-0853">WD repeat</keyword>
<dbReference type="InterPro" id="IPR007111">
    <property type="entry name" value="NACHT_NTPase"/>
</dbReference>
<feature type="repeat" description="WD" evidence="3">
    <location>
        <begin position="1078"/>
        <end position="1119"/>
    </location>
</feature>
<dbReference type="InterPro" id="IPR000008">
    <property type="entry name" value="C2_dom"/>
</dbReference>
<feature type="repeat" description="WD" evidence="3">
    <location>
        <begin position="1333"/>
        <end position="1374"/>
    </location>
</feature>
<keyword evidence="2" id="KW-0677">Repeat</keyword>
<dbReference type="Pfam" id="PF00168">
    <property type="entry name" value="C2"/>
    <property type="match status" value="1"/>
</dbReference>
<dbReference type="Proteomes" id="UP000217199">
    <property type="component" value="Unassembled WGS sequence"/>
</dbReference>
<dbReference type="InterPro" id="IPR020472">
    <property type="entry name" value="WD40_PAC1"/>
</dbReference>
<feature type="repeat" description="WD" evidence="3">
    <location>
        <begin position="1418"/>
        <end position="1459"/>
    </location>
</feature>
<feature type="repeat" description="WD" evidence="3">
    <location>
        <begin position="1250"/>
        <end position="1291"/>
    </location>
</feature>
<dbReference type="InterPro" id="IPR036322">
    <property type="entry name" value="WD40_repeat_dom_sf"/>
</dbReference>
<feature type="repeat" description="WD" evidence="3">
    <location>
        <begin position="1035"/>
        <end position="1067"/>
    </location>
</feature>
<keyword evidence="5" id="KW-0675">Receptor</keyword>
<dbReference type="Gene3D" id="2.60.40.150">
    <property type="entry name" value="C2 domain"/>
    <property type="match status" value="1"/>
</dbReference>
<dbReference type="Gene3D" id="2.130.10.10">
    <property type="entry name" value="YVTN repeat-like/Quinoprotein amine dehydrogenase"/>
    <property type="match status" value="4"/>
</dbReference>
<evidence type="ECO:0000259" key="4">
    <source>
        <dbReference type="PROSITE" id="PS50837"/>
    </source>
</evidence>
<feature type="repeat" description="WD" evidence="3">
    <location>
        <begin position="1290"/>
        <end position="1325"/>
    </location>
</feature>
<dbReference type="InterPro" id="IPR019775">
    <property type="entry name" value="WD40_repeat_CS"/>
</dbReference>
<evidence type="ECO:0000256" key="3">
    <source>
        <dbReference type="PROSITE-ProRule" id="PRU00221"/>
    </source>
</evidence>
<protein>
    <submittedName>
        <fullName evidence="5">Nucleotide-binding-oligomerization-domain like receptor</fullName>
    </submittedName>
</protein>
<dbReference type="STRING" id="2282107.A0A286UKP5"/>
<dbReference type="PROSITE" id="PS50837">
    <property type="entry name" value="NACHT"/>
    <property type="match status" value="1"/>
</dbReference>
<feature type="repeat" description="WD" evidence="3">
    <location>
        <begin position="1376"/>
        <end position="1417"/>
    </location>
</feature>